<keyword evidence="3" id="KW-0472">Membrane</keyword>
<protein>
    <submittedName>
        <fullName evidence="4">Prepilin-type N-terminal cleavage/methylation domain-containing protein</fullName>
    </submittedName>
</protein>
<dbReference type="GO" id="GO:0009986">
    <property type="term" value="C:cell surface"/>
    <property type="evidence" value="ECO:0007669"/>
    <property type="project" value="UniProtKB-SubCell"/>
</dbReference>
<organism evidence="4 5">
    <name type="scientific">Staphylococcus kloosii</name>
    <dbReference type="NCBI Taxonomy" id="29384"/>
    <lineage>
        <taxon>Bacteria</taxon>
        <taxon>Bacillati</taxon>
        <taxon>Bacillota</taxon>
        <taxon>Bacilli</taxon>
        <taxon>Bacillales</taxon>
        <taxon>Staphylococcaceae</taxon>
        <taxon>Staphylococcus</taxon>
    </lineage>
</organism>
<dbReference type="Pfam" id="PF15980">
    <property type="entry name" value="ComGF"/>
    <property type="match status" value="1"/>
</dbReference>
<evidence type="ECO:0000256" key="3">
    <source>
        <dbReference type="SAM" id="Phobius"/>
    </source>
</evidence>
<keyword evidence="3" id="KW-1133">Transmembrane helix</keyword>
<dbReference type="GO" id="GO:0030420">
    <property type="term" value="P:establishment of competence for transformation"/>
    <property type="evidence" value="ECO:0007669"/>
    <property type="project" value="UniProtKB-KW"/>
</dbReference>
<keyword evidence="3" id="KW-0812">Transmembrane</keyword>
<dbReference type="InterPro" id="IPR016977">
    <property type="entry name" value="ComGF"/>
</dbReference>
<sequence length="140" mass="16531">MNKKVKAFTMIEMMLAMLIMLILVQLIPFLLKTIVIFNTNITSVADIELEFFLRDMIKDYKETNKVTIVNNSNIRFQKDDTTYYYKFKNNKVIKEVNNSGNITMLYNVMAFNVTELNNDNFLIDIKLQDKGEIIEKTLYF</sequence>
<keyword evidence="2" id="KW-0178">Competence</keyword>
<accession>A0A921H376</accession>
<reference evidence="4" key="1">
    <citation type="journal article" date="2021" name="PeerJ">
        <title>Extensive microbial diversity within the chicken gut microbiome revealed by metagenomics and culture.</title>
        <authorList>
            <person name="Gilroy R."/>
            <person name="Ravi A."/>
            <person name="Getino M."/>
            <person name="Pursley I."/>
            <person name="Horton D.L."/>
            <person name="Alikhan N.F."/>
            <person name="Baker D."/>
            <person name="Gharbi K."/>
            <person name="Hall N."/>
            <person name="Watson M."/>
            <person name="Adriaenssens E.M."/>
            <person name="Foster-Nyarko E."/>
            <person name="Jarju S."/>
            <person name="Secka A."/>
            <person name="Antonio M."/>
            <person name="Oren A."/>
            <person name="Chaudhuri R.R."/>
            <person name="La Ragione R."/>
            <person name="Hildebrand F."/>
            <person name="Pallen M.J."/>
        </authorList>
    </citation>
    <scope>NUCLEOTIDE SEQUENCE</scope>
    <source>
        <strain evidence="4">CHK149-3286</strain>
    </source>
</reference>
<gene>
    <name evidence="4" type="ORF">K8V85_11075</name>
</gene>
<dbReference type="GeneID" id="69905318"/>
<dbReference type="EMBL" id="DYVT01000127">
    <property type="protein sequence ID" value="HJF68845.1"/>
    <property type="molecule type" value="Genomic_DNA"/>
</dbReference>
<reference evidence="4" key="2">
    <citation type="submission" date="2021-09" db="EMBL/GenBank/DDBJ databases">
        <authorList>
            <person name="Gilroy R."/>
        </authorList>
    </citation>
    <scope>NUCLEOTIDE SEQUENCE</scope>
    <source>
        <strain evidence="4">CHK149-3286</strain>
    </source>
</reference>
<comment type="caution">
    <text evidence="4">The sequence shown here is derived from an EMBL/GenBank/DDBJ whole genome shotgun (WGS) entry which is preliminary data.</text>
</comment>
<dbReference type="AlphaFoldDB" id="A0A921H376"/>
<dbReference type="InterPro" id="IPR012902">
    <property type="entry name" value="N_methyl_site"/>
</dbReference>
<evidence type="ECO:0000313" key="5">
    <source>
        <dbReference type="Proteomes" id="UP000706163"/>
    </source>
</evidence>
<dbReference type="Pfam" id="PF07963">
    <property type="entry name" value="N_methyl"/>
    <property type="match status" value="1"/>
</dbReference>
<evidence type="ECO:0000313" key="4">
    <source>
        <dbReference type="EMBL" id="HJF68845.1"/>
    </source>
</evidence>
<dbReference type="Proteomes" id="UP000706163">
    <property type="component" value="Unassembled WGS sequence"/>
</dbReference>
<dbReference type="RefSeq" id="WP_267895088.1">
    <property type="nucleotide sequence ID" value="NZ_BKAQ01000006.1"/>
</dbReference>
<dbReference type="NCBIfam" id="TIGR02532">
    <property type="entry name" value="IV_pilin_GFxxxE"/>
    <property type="match status" value="1"/>
</dbReference>
<evidence type="ECO:0000256" key="1">
    <source>
        <dbReference type="ARBA" id="ARBA00004241"/>
    </source>
</evidence>
<name>A0A921H376_9STAP</name>
<feature type="transmembrane region" description="Helical" evidence="3">
    <location>
        <begin position="7"/>
        <end position="31"/>
    </location>
</feature>
<dbReference type="NCBIfam" id="NF041002">
    <property type="entry name" value="pilin_ComGF"/>
    <property type="match status" value="1"/>
</dbReference>
<comment type="subcellular location">
    <subcellularLocation>
        <location evidence="1">Cell surface</location>
    </subcellularLocation>
</comment>
<proteinExistence type="predicted"/>
<evidence type="ECO:0000256" key="2">
    <source>
        <dbReference type="ARBA" id="ARBA00023287"/>
    </source>
</evidence>